<accession>A0A5Q2F629</accession>
<name>A0A5Q2F629_9ZZZZ</name>
<gene>
    <name evidence="2" type="primary">cp</name>
</gene>
<sequence>MPKQASRKTYRRSPLLSMGGLQQAINAIGTARNAYSQVRAATTKRAPTRSFGGASTARKLVSKGRTVHNGSRTYTLTKKKKNVFEDFSNENHHTWLSQKARKPTAMKLIQSMMEPQWYRVQGLTAYDTTAGFYSCSNRSQTDGAHILPAHVWDLTASINIDGSGTQIRPNVGFGLYKYTTAGNSPVANYILQSQDATGSVITTSQLQLENVSGGGNDIPRRKSFHLWSHIKMNLYGVRRRSTKFSVQLVQVNDVGADFLNAPDTNIEKQKLFDYLLRPYIFSNLNTGDPQSKADIKILKSYEVVVAPNSLDQFGGTDAVPHMQTVNWFVNHNAIRHYDWRRNIPQASTQLPNFDEENGNGIDQRTDPKYRIYLLIRALSPDKRAVTGSTQLTAPDPLTEPSYDLVLKQKFSNPT</sequence>
<feature type="region of interest" description="Disordered" evidence="1">
    <location>
        <begin position="41"/>
        <end position="63"/>
    </location>
</feature>
<evidence type="ECO:0000313" key="2">
    <source>
        <dbReference type="EMBL" id="QGF19377.1"/>
    </source>
</evidence>
<reference evidence="2" key="1">
    <citation type="journal article" date="2019" name="Viruses">
        <title>Single-stranded DNA viruses in Antarctic cryoconite holes.</title>
        <authorList>
            <person name="Sommers P."/>
            <person name="Fontenele R.S."/>
            <person name="Kringen T."/>
            <person name="Kaberger S."/>
            <person name="Porazinska D.L."/>
            <person name="Darcy J.L."/>
            <person name="Schmidt S.K."/>
            <person name="Varsani A."/>
        </authorList>
    </citation>
    <scope>NUCLEOTIDE SEQUENCE</scope>
    <source>
        <strain evidence="2">COCH21_V_77</strain>
    </source>
</reference>
<protein>
    <submittedName>
        <fullName evidence="2">Capsid protein</fullName>
    </submittedName>
</protein>
<dbReference type="AlphaFoldDB" id="A0A5Q2F629"/>
<dbReference type="EMBL" id="MN328282">
    <property type="protein sequence ID" value="QGF19377.1"/>
    <property type="molecule type" value="Genomic_DNA"/>
</dbReference>
<evidence type="ECO:0000256" key="1">
    <source>
        <dbReference type="SAM" id="MobiDB-lite"/>
    </source>
</evidence>
<proteinExistence type="predicted"/>
<organism evidence="2">
    <name type="scientific">Antarctic circular DNA molecule</name>
    <dbReference type="NCBI Taxonomy" id="2664238"/>
    <lineage>
        <taxon>unclassified sequences</taxon>
    </lineage>
</organism>